<dbReference type="AlphaFoldDB" id="A0A3A1U3U7"/>
<name>A0A3A1U3U7_9MICO</name>
<protein>
    <submittedName>
        <fullName evidence="3">DUF3043 domain-containing protein</fullName>
    </submittedName>
</protein>
<feature type="transmembrane region" description="Helical" evidence="2">
    <location>
        <begin position="118"/>
        <end position="138"/>
    </location>
</feature>
<dbReference type="Pfam" id="PF11241">
    <property type="entry name" value="DUF3043"/>
    <property type="match status" value="1"/>
</dbReference>
<comment type="caution">
    <text evidence="3">The sequence shown here is derived from an EMBL/GenBank/DDBJ whole genome shotgun (WGS) entry which is preliminary data.</text>
</comment>
<dbReference type="RefSeq" id="WP_119481983.1">
    <property type="nucleotide sequence ID" value="NZ_QXTG01000002.1"/>
</dbReference>
<dbReference type="OrthoDB" id="5194448at2"/>
<sequence>MAKRTVEQPPEQDLFAGGKGRATPSRREREAANRRPIVVADRKAARRASRGREAEARERARVGMANGEERYLPARDKGPQRRFARDFVDSQWTVGEFLIPVFVLFFIATILVPTASWLFLPLYGYLALTIVDGLIRAAMIRRRLARKLGGSGNVERGLNFYVIMRAAQFRGLRVPKPLVKRGTRVEP</sequence>
<keyword evidence="4" id="KW-1185">Reference proteome</keyword>
<gene>
    <name evidence="3" type="ORF">D1781_08930</name>
</gene>
<organism evidence="3 4">
    <name type="scientific">Amnibacterium setariae</name>
    <dbReference type="NCBI Taxonomy" id="2306585"/>
    <lineage>
        <taxon>Bacteria</taxon>
        <taxon>Bacillati</taxon>
        <taxon>Actinomycetota</taxon>
        <taxon>Actinomycetes</taxon>
        <taxon>Micrococcales</taxon>
        <taxon>Microbacteriaceae</taxon>
        <taxon>Amnibacterium</taxon>
    </lineage>
</organism>
<evidence type="ECO:0000313" key="4">
    <source>
        <dbReference type="Proteomes" id="UP000265742"/>
    </source>
</evidence>
<evidence type="ECO:0000256" key="1">
    <source>
        <dbReference type="SAM" id="MobiDB-lite"/>
    </source>
</evidence>
<feature type="region of interest" description="Disordered" evidence="1">
    <location>
        <begin position="1"/>
        <end position="35"/>
    </location>
</feature>
<dbReference type="Proteomes" id="UP000265742">
    <property type="component" value="Unassembled WGS sequence"/>
</dbReference>
<proteinExistence type="predicted"/>
<evidence type="ECO:0000313" key="3">
    <source>
        <dbReference type="EMBL" id="RIX27674.1"/>
    </source>
</evidence>
<dbReference type="EMBL" id="QXTG01000002">
    <property type="protein sequence ID" value="RIX27674.1"/>
    <property type="molecule type" value="Genomic_DNA"/>
</dbReference>
<dbReference type="InterPro" id="IPR021403">
    <property type="entry name" value="DUF3043"/>
</dbReference>
<reference evidence="4" key="1">
    <citation type="submission" date="2018-09" db="EMBL/GenBank/DDBJ databases">
        <authorList>
            <person name="Kim I."/>
        </authorList>
    </citation>
    <scope>NUCLEOTIDE SEQUENCE [LARGE SCALE GENOMIC DNA]</scope>
    <source>
        <strain evidence="4">DD4a</strain>
    </source>
</reference>
<keyword evidence="2" id="KW-1133">Transmembrane helix</keyword>
<keyword evidence="2" id="KW-0812">Transmembrane</keyword>
<keyword evidence="2" id="KW-0472">Membrane</keyword>
<evidence type="ECO:0000256" key="2">
    <source>
        <dbReference type="SAM" id="Phobius"/>
    </source>
</evidence>
<feature type="transmembrane region" description="Helical" evidence="2">
    <location>
        <begin position="92"/>
        <end position="112"/>
    </location>
</feature>
<accession>A0A3A1U3U7</accession>